<comment type="caution">
    <text evidence="1">The sequence shown here is derived from an EMBL/GenBank/DDBJ whole genome shotgun (WGS) entry which is preliminary data.</text>
</comment>
<evidence type="ECO:0000313" key="2">
    <source>
        <dbReference type="Proteomes" id="UP000016843"/>
    </source>
</evidence>
<evidence type="ECO:0000313" key="1">
    <source>
        <dbReference type="EMBL" id="ERM82681.1"/>
    </source>
</evidence>
<dbReference type="EMBL" id="AWXR01000023">
    <property type="protein sequence ID" value="ERM82681.1"/>
    <property type="molecule type" value="Genomic_DNA"/>
</dbReference>
<accession>U5C177</accession>
<name>U5C177_9BACT</name>
<dbReference type="Proteomes" id="UP000016843">
    <property type="component" value="Unassembled WGS sequence"/>
</dbReference>
<gene>
    <name evidence="1" type="ORF">P872_06620</name>
</gene>
<protein>
    <submittedName>
        <fullName evidence="1">Uncharacterized protein</fullName>
    </submittedName>
</protein>
<keyword evidence="2" id="KW-1185">Reference proteome</keyword>
<proteinExistence type="predicted"/>
<reference evidence="1 2" key="1">
    <citation type="journal article" date="2013" name="Genome Announc.">
        <title>Draft Genome Sequence of the Psychrophilic and Alkaliphilic Rhodonellum psychrophilum Strain GCM71T.</title>
        <authorList>
            <person name="Hauptmann A.L."/>
            <person name="Glaring M.A."/>
            <person name="Hallin P.F."/>
            <person name="Prieme A."/>
            <person name="Stougaard P."/>
        </authorList>
    </citation>
    <scope>NUCLEOTIDE SEQUENCE [LARGE SCALE GENOMIC DNA]</scope>
    <source>
        <strain evidence="1 2">GCM71</strain>
    </source>
</reference>
<sequence length="53" mass="6062">MVVDNTGLRGATYKKVLANIFIVHSLYKAPLSYRRSSIRQFYPNSNGKHTNFS</sequence>
<organism evidence="1 2">
    <name type="scientific">Rhodonellum psychrophilum GCM71 = DSM 17998</name>
    <dbReference type="NCBI Taxonomy" id="1123057"/>
    <lineage>
        <taxon>Bacteria</taxon>
        <taxon>Pseudomonadati</taxon>
        <taxon>Bacteroidota</taxon>
        <taxon>Cytophagia</taxon>
        <taxon>Cytophagales</taxon>
        <taxon>Cytophagaceae</taxon>
        <taxon>Rhodonellum</taxon>
    </lineage>
</organism>
<dbReference type="AlphaFoldDB" id="U5C177"/>